<protein>
    <submittedName>
        <fullName evidence="3">TIGR03769 domain-containing protein</fullName>
    </submittedName>
</protein>
<dbReference type="NCBIfam" id="TIGR03769">
    <property type="entry name" value="P_ac_wall_RPT"/>
    <property type="match status" value="2"/>
</dbReference>
<keyword evidence="2" id="KW-0812">Transmembrane</keyword>
<dbReference type="InterPro" id="IPR022435">
    <property type="entry name" value="Surface-anchored_actinobac"/>
</dbReference>
<accession>A0A7G5FCZ5</accession>
<sequence>MPLPRTHWIRSILALLASVALCFSISIFTTPPARAQSLTLDEGHVDAFHVTAEGGSLLLDLKEDVTGHNVRHAPEDVVLGVKDSALSSATESVPEIGKQTYFLPQTQDPNLLWPGWDTNGVRDGGFTSVDLKFTSISGPGSVYLFNQNLGSLSAMTTNGSYELSSGSVVTQAQPGHTHANWAFTEPGTYEMTVQAIADGTTTSNSATYKWIVGSGGDATPAAATNYGTNATVSDVTTDSGRAPAEKTSKSGASANNETAATPKECLKLIPLLKDDRQSPAVWKRPDSETFNLGAAAKKNLPDSLGPVPAGEAYMIGATQEPNVPWLGVNTMNPSLLEHASGDVTWSLTSFSGPGNMFVFTQGNLGNVVGEEWFRAENGQGSGQIVVPRNSHVHPNWVFSAPGTYHVELTQTVQLNDGSTTSGAGTLTFEVGNEAGSATEGHFDFGSEIKTSSNCGGGQAGGAVNGKSLPNTGLTVMTLPIAILALGVLTLGAGFVFTGRYFRWF</sequence>
<evidence type="ECO:0000313" key="4">
    <source>
        <dbReference type="Proteomes" id="UP000515570"/>
    </source>
</evidence>
<organism evidence="3 4">
    <name type="scientific">Corynebacterium hindlerae</name>
    <dbReference type="NCBI Taxonomy" id="699041"/>
    <lineage>
        <taxon>Bacteria</taxon>
        <taxon>Bacillati</taxon>
        <taxon>Actinomycetota</taxon>
        <taxon>Actinomycetes</taxon>
        <taxon>Mycobacteriales</taxon>
        <taxon>Corynebacteriaceae</taxon>
        <taxon>Corynebacterium</taxon>
    </lineage>
</organism>
<feature type="compositionally biased region" description="Polar residues" evidence="1">
    <location>
        <begin position="249"/>
        <end position="259"/>
    </location>
</feature>
<name>A0A7G5FCZ5_9CORY</name>
<feature type="region of interest" description="Disordered" evidence="1">
    <location>
        <begin position="233"/>
        <end position="259"/>
    </location>
</feature>
<dbReference type="RefSeq" id="WP_182385295.1">
    <property type="nucleotide sequence ID" value="NZ_CP059833.1"/>
</dbReference>
<evidence type="ECO:0000256" key="2">
    <source>
        <dbReference type="SAM" id="Phobius"/>
    </source>
</evidence>
<dbReference type="EMBL" id="CP059833">
    <property type="protein sequence ID" value="QMV84486.1"/>
    <property type="molecule type" value="Genomic_DNA"/>
</dbReference>
<gene>
    <name evidence="3" type="ORF">HW450_08935</name>
</gene>
<keyword evidence="4" id="KW-1185">Reference proteome</keyword>
<evidence type="ECO:0000256" key="1">
    <source>
        <dbReference type="SAM" id="MobiDB-lite"/>
    </source>
</evidence>
<proteinExistence type="predicted"/>
<dbReference type="NCBIfam" id="NF038134">
    <property type="entry name" value="choice_anch_M"/>
    <property type="match status" value="2"/>
</dbReference>
<dbReference type="AlphaFoldDB" id="A0A7G5FCZ5"/>
<reference evidence="3 4" key="1">
    <citation type="submission" date="2020-07" db="EMBL/GenBank/DDBJ databases">
        <title>non toxigenic Corynebacterium sp. nov from a clinical source.</title>
        <authorList>
            <person name="Bernier A.-M."/>
            <person name="Bernard K."/>
        </authorList>
    </citation>
    <scope>NUCLEOTIDE SEQUENCE [LARGE SCALE GENOMIC DNA]</scope>
    <source>
        <strain evidence="4">NML 93-0612</strain>
    </source>
</reference>
<evidence type="ECO:0000313" key="3">
    <source>
        <dbReference type="EMBL" id="QMV84486.1"/>
    </source>
</evidence>
<feature type="transmembrane region" description="Helical" evidence="2">
    <location>
        <begin position="473"/>
        <end position="496"/>
    </location>
</feature>
<keyword evidence="2" id="KW-0472">Membrane</keyword>
<dbReference type="Proteomes" id="UP000515570">
    <property type="component" value="Chromosome"/>
</dbReference>
<keyword evidence="2" id="KW-1133">Transmembrane helix</keyword>